<keyword evidence="8" id="KW-1185">Reference proteome</keyword>
<keyword evidence="7" id="KW-0808">Transferase</keyword>
<dbReference type="RefSeq" id="WP_196103250.1">
    <property type="nucleotide sequence ID" value="NZ_CP064942.1"/>
</dbReference>
<dbReference type="InterPro" id="IPR024169">
    <property type="entry name" value="SP_NH2Trfase/AEP_transaminase"/>
</dbReference>
<dbReference type="GO" id="GO:0008453">
    <property type="term" value="F:alanine-glyoxylate transaminase activity"/>
    <property type="evidence" value="ECO:0007669"/>
    <property type="project" value="TreeGrafter"/>
</dbReference>
<dbReference type="InterPro" id="IPR015424">
    <property type="entry name" value="PyrdxlP-dep_Trfase"/>
</dbReference>
<dbReference type="Gene3D" id="3.40.640.10">
    <property type="entry name" value="Type I PLP-dependent aspartate aminotransferase-like (Major domain)"/>
    <property type="match status" value="1"/>
</dbReference>
<dbReference type="Pfam" id="PF00266">
    <property type="entry name" value="Aminotran_5"/>
    <property type="match status" value="1"/>
</dbReference>
<proteinExistence type="inferred from homology"/>
<keyword evidence="3 5" id="KW-0663">Pyridoxal phosphate</keyword>
<reference evidence="7 8" key="1">
    <citation type="submission" date="2020-11" db="EMBL/GenBank/DDBJ databases">
        <title>Description of Pontivivens ytuae sp. nov. isolated from deep sea sediment of Mariana Trench.</title>
        <authorList>
            <person name="Wang Z."/>
            <person name="Sun Q.-L."/>
            <person name="Xu X.-D."/>
            <person name="Tang Y.-Z."/>
            <person name="Zhang J."/>
        </authorList>
    </citation>
    <scope>NUCLEOTIDE SEQUENCE [LARGE SCALE GENOMIC DNA]</scope>
    <source>
        <strain evidence="7 8">MT2928</strain>
    </source>
</reference>
<dbReference type="SUPFAM" id="SSF53383">
    <property type="entry name" value="PLP-dependent transferases"/>
    <property type="match status" value="1"/>
</dbReference>
<accession>A0A7S9LRZ3</accession>
<dbReference type="GO" id="GO:0019265">
    <property type="term" value="P:glycine biosynthetic process, by transamination of glyoxylate"/>
    <property type="evidence" value="ECO:0007669"/>
    <property type="project" value="TreeGrafter"/>
</dbReference>
<dbReference type="PANTHER" id="PTHR21152:SF40">
    <property type="entry name" value="ALANINE--GLYOXYLATE AMINOTRANSFERASE"/>
    <property type="match status" value="1"/>
</dbReference>
<dbReference type="InterPro" id="IPR000192">
    <property type="entry name" value="Aminotrans_V_dom"/>
</dbReference>
<organism evidence="7 8">
    <name type="scientific">Pontivivens ytuae</name>
    <dbReference type="NCBI Taxonomy" id="2789856"/>
    <lineage>
        <taxon>Bacteria</taxon>
        <taxon>Pseudomonadati</taxon>
        <taxon>Pseudomonadota</taxon>
        <taxon>Alphaproteobacteria</taxon>
        <taxon>Rhodobacterales</taxon>
        <taxon>Paracoccaceae</taxon>
        <taxon>Pontivivens</taxon>
    </lineage>
</organism>
<dbReference type="Gene3D" id="3.90.1150.10">
    <property type="entry name" value="Aspartate Aminotransferase, domain 1"/>
    <property type="match status" value="1"/>
</dbReference>
<comment type="cofactor">
    <cofactor evidence="1 5">
        <name>pyridoxal 5'-phosphate</name>
        <dbReference type="ChEBI" id="CHEBI:597326"/>
    </cofactor>
</comment>
<evidence type="ECO:0000256" key="4">
    <source>
        <dbReference type="PIRSR" id="PIRSR000524-1"/>
    </source>
</evidence>
<evidence type="ECO:0000313" key="7">
    <source>
        <dbReference type="EMBL" id="QPH54041.1"/>
    </source>
</evidence>
<dbReference type="GO" id="GO:0004760">
    <property type="term" value="F:L-serine-pyruvate transaminase activity"/>
    <property type="evidence" value="ECO:0007669"/>
    <property type="project" value="TreeGrafter"/>
</dbReference>
<name>A0A7S9LRZ3_9RHOB</name>
<dbReference type="KEGG" id="poz:I0K15_20090"/>
<evidence type="ECO:0000256" key="1">
    <source>
        <dbReference type="ARBA" id="ARBA00001933"/>
    </source>
</evidence>
<gene>
    <name evidence="7" type="ORF">I0K15_20090</name>
</gene>
<evidence type="ECO:0000256" key="5">
    <source>
        <dbReference type="PIRSR" id="PIRSR000524-50"/>
    </source>
</evidence>
<evidence type="ECO:0000259" key="6">
    <source>
        <dbReference type="Pfam" id="PF00266"/>
    </source>
</evidence>
<dbReference type="InterPro" id="IPR015421">
    <property type="entry name" value="PyrdxlP-dep_Trfase_major"/>
</dbReference>
<dbReference type="FunFam" id="3.90.1150.10:FF:000204">
    <property type="entry name" value="Hypothetical aminotransferase"/>
    <property type="match status" value="1"/>
</dbReference>
<keyword evidence="7" id="KW-0032">Aminotransferase</keyword>
<protein>
    <submittedName>
        <fullName evidence="7">Alanine--glyoxylate aminotransferase family protein</fullName>
    </submittedName>
</protein>
<dbReference type="InterPro" id="IPR015422">
    <property type="entry name" value="PyrdxlP-dep_Trfase_small"/>
</dbReference>
<dbReference type="Proteomes" id="UP000594800">
    <property type="component" value="Chromosome"/>
</dbReference>
<evidence type="ECO:0000256" key="2">
    <source>
        <dbReference type="ARBA" id="ARBA00009236"/>
    </source>
</evidence>
<dbReference type="PANTHER" id="PTHR21152">
    <property type="entry name" value="AMINOTRANSFERASE CLASS V"/>
    <property type="match status" value="1"/>
</dbReference>
<feature type="modified residue" description="N6-(pyridoxal phosphate)lysine" evidence="5">
    <location>
        <position position="197"/>
    </location>
</feature>
<dbReference type="AlphaFoldDB" id="A0A7S9LRZ3"/>
<evidence type="ECO:0000256" key="3">
    <source>
        <dbReference type="ARBA" id="ARBA00022898"/>
    </source>
</evidence>
<feature type="domain" description="Aminotransferase class V" evidence="6">
    <location>
        <begin position="58"/>
        <end position="337"/>
    </location>
</feature>
<evidence type="ECO:0000313" key="8">
    <source>
        <dbReference type="Proteomes" id="UP000594800"/>
    </source>
</evidence>
<dbReference type="EMBL" id="CP064942">
    <property type="protein sequence ID" value="QPH54041.1"/>
    <property type="molecule type" value="Genomic_DNA"/>
</dbReference>
<comment type="similarity">
    <text evidence="2">Belongs to the class-V pyridoxal-phosphate-dependent aminotransferase family.</text>
</comment>
<dbReference type="PIRSF" id="PIRSF000524">
    <property type="entry name" value="SPT"/>
    <property type="match status" value="1"/>
</dbReference>
<feature type="binding site" evidence="4">
    <location>
        <position position="352"/>
    </location>
    <ligand>
        <name>substrate</name>
    </ligand>
</feature>
<sequence>MSLAFGQTVLAIPGPSPAPERVQRAMHRGSPNIYEGELVDMMPGLVADLRTVARTEHDVSFYIANGHGAWEAALCNVLSRGDHVLVLATGRFAQGWREMAEKLGVTTDMIDFGPRAPIDVEQVVEALKADDGRIKAVLCVQTDTASSVRNDIAALGRAIRATGHEALFMVDCIASLGCEPFEMDAWNVDVMVTGCQKGLMTPAGVSFVYHGPRAWAAWEHADLRSGYWDWERRARPELFYQRFAGTAPTHHLYGLREALDMLVHEEGVENAWARHATLAEAVWNAAEAWAEGGVVVPNVVDRAHRSIAVTTFRIEGGQAQPLRQWCEHQMGVTLGVGLALDMNSNVGAELFRIGHMGHLSPHSLLGTLAVVDAGLKALGLPHGSGALDAAISGIVEASRPAQARTA</sequence>